<keyword evidence="6" id="KW-1185">Reference proteome</keyword>
<dbReference type="PANTHER" id="PTHR47985">
    <property type="entry name" value="OS07G0668900 PROTEIN"/>
    <property type="match status" value="1"/>
</dbReference>
<accession>A0AAQ3NBC9</accession>
<organism evidence="5 6">
    <name type="scientific">Vigna mungo</name>
    <name type="common">Black gram</name>
    <name type="synonym">Phaseolus mungo</name>
    <dbReference type="NCBI Taxonomy" id="3915"/>
    <lineage>
        <taxon>Eukaryota</taxon>
        <taxon>Viridiplantae</taxon>
        <taxon>Streptophyta</taxon>
        <taxon>Embryophyta</taxon>
        <taxon>Tracheophyta</taxon>
        <taxon>Spermatophyta</taxon>
        <taxon>Magnoliopsida</taxon>
        <taxon>eudicotyledons</taxon>
        <taxon>Gunneridae</taxon>
        <taxon>Pentapetalae</taxon>
        <taxon>rosids</taxon>
        <taxon>fabids</taxon>
        <taxon>Fabales</taxon>
        <taxon>Fabaceae</taxon>
        <taxon>Papilionoideae</taxon>
        <taxon>50 kb inversion clade</taxon>
        <taxon>NPAAA clade</taxon>
        <taxon>indigoferoid/millettioid clade</taxon>
        <taxon>Phaseoleae</taxon>
        <taxon>Vigna</taxon>
    </lineage>
</organism>
<feature type="region of interest" description="Disordered" evidence="4">
    <location>
        <begin position="1"/>
        <end position="31"/>
    </location>
</feature>
<evidence type="ECO:0000313" key="5">
    <source>
        <dbReference type="EMBL" id="WVZ06809.1"/>
    </source>
</evidence>
<evidence type="ECO:0000256" key="3">
    <source>
        <dbReference type="ARBA" id="ARBA00023136"/>
    </source>
</evidence>
<dbReference type="GO" id="GO:0016020">
    <property type="term" value="C:membrane"/>
    <property type="evidence" value="ECO:0007669"/>
    <property type="project" value="UniProtKB-SubCell"/>
</dbReference>
<proteinExistence type="predicted"/>
<dbReference type="PANTHER" id="PTHR47985:SF44">
    <property type="entry name" value="SERINE_THREONINE-PROTEIN KINASE PBS1"/>
    <property type="match status" value="1"/>
</dbReference>
<keyword evidence="2" id="KW-0723">Serine/threonine-protein kinase</keyword>
<evidence type="ECO:0000313" key="6">
    <source>
        <dbReference type="Proteomes" id="UP001374535"/>
    </source>
</evidence>
<dbReference type="Gene3D" id="1.10.510.10">
    <property type="entry name" value="Transferase(Phosphotransferase) domain 1"/>
    <property type="match status" value="1"/>
</dbReference>
<reference evidence="5 6" key="1">
    <citation type="journal article" date="2023" name="Life. Sci Alliance">
        <title>Evolutionary insights into 3D genome organization and epigenetic landscape of Vigna mungo.</title>
        <authorList>
            <person name="Junaid A."/>
            <person name="Singh B."/>
            <person name="Bhatia S."/>
        </authorList>
    </citation>
    <scope>NUCLEOTIDE SEQUENCE [LARGE SCALE GENOMIC DNA]</scope>
    <source>
        <strain evidence="5">Urdbean</strain>
    </source>
</reference>
<keyword evidence="2" id="KW-0808">Transferase</keyword>
<gene>
    <name evidence="5" type="ORF">V8G54_020155</name>
</gene>
<dbReference type="AlphaFoldDB" id="A0AAQ3NBC9"/>
<comment type="subcellular location">
    <subcellularLocation>
        <location evidence="1">Membrane</location>
    </subcellularLocation>
</comment>
<protein>
    <recommendedName>
        <fullName evidence="7">Protein kinase domain-containing protein</fullName>
    </recommendedName>
</protein>
<keyword evidence="2" id="KW-0418">Kinase</keyword>
<evidence type="ECO:0000256" key="2">
    <source>
        <dbReference type="ARBA" id="ARBA00022527"/>
    </source>
</evidence>
<sequence>MLLESSPPDPSVAGDTSLGNDCVRANDLPPPREPLDWNTRMKIASGVAKGLEYLENWRDLPVMFGEFKSSNILLDEGYHPKLYYFSTLGNSSHVSTGKYAVTDNLTPECNVYGLGVVLIELISGRKAIDSPETCHLVEWAQPILKDCQFYRLVDPLLYGIYPVEWVNQCNRRGRLTCAFFYPSLGRKETGLEKERKKGDIERGSTSYAADIGKQRVGYIEMLEM</sequence>
<dbReference type="InterPro" id="IPR011009">
    <property type="entry name" value="Kinase-like_dom_sf"/>
</dbReference>
<dbReference type="GO" id="GO:0004674">
    <property type="term" value="F:protein serine/threonine kinase activity"/>
    <property type="evidence" value="ECO:0007669"/>
    <property type="project" value="UniProtKB-KW"/>
</dbReference>
<evidence type="ECO:0000256" key="4">
    <source>
        <dbReference type="SAM" id="MobiDB-lite"/>
    </source>
</evidence>
<evidence type="ECO:0008006" key="7">
    <source>
        <dbReference type="Google" id="ProtNLM"/>
    </source>
</evidence>
<dbReference type="Proteomes" id="UP001374535">
    <property type="component" value="Chromosome 6"/>
</dbReference>
<dbReference type="SUPFAM" id="SSF56112">
    <property type="entry name" value="Protein kinase-like (PK-like)"/>
    <property type="match status" value="1"/>
</dbReference>
<dbReference type="EMBL" id="CP144695">
    <property type="protein sequence ID" value="WVZ06809.1"/>
    <property type="molecule type" value="Genomic_DNA"/>
</dbReference>
<name>A0AAQ3NBC9_VIGMU</name>
<evidence type="ECO:0000256" key="1">
    <source>
        <dbReference type="ARBA" id="ARBA00004370"/>
    </source>
</evidence>
<keyword evidence="3" id="KW-0472">Membrane</keyword>